<dbReference type="STRING" id="553218.CAMRE0001_2435"/>
<keyword evidence="1" id="KW-0472">Membrane</keyword>
<protein>
    <submittedName>
        <fullName evidence="2">Uncharacterized protein</fullName>
    </submittedName>
</protein>
<dbReference type="AlphaFoldDB" id="B9D1T2"/>
<evidence type="ECO:0000313" key="2">
    <source>
        <dbReference type="EMBL" id="EEF14075.1"/>
    </source>
</evidence>
<dbReference type="Proteomes" id="UP000003082">
    <property type="component" value="Unassembled WGS sequence"/>
</dbReference>
<gene>
    <name evidence="2" type="ORF">CAMRE0001_2435</name>
</gene>
<proteinExistence type="predicted"/>
<accession>B9D1T2</accession>
<reference evidence="2 3" key="1">
    <citation type="submission" date="2008-08" db="EMBL/GenBank/DDBJ databases">
        <authorList>
            <person name="Madupu R."/>
            <person name="Durkin A.S."/>
            <person name="Torralba M."/>
            <person name="Methe B."/>
            <person name="Sutton G.G."/>
            <person name="Strausberg R.L."/>
            <person name="Nelson K.E."/>
        </authorList>
    </citation>
    <scope>NUCLEOTIDE SEQUENCE [LARGE SCALE GENOMIC DNA]</scope>
    <source>
        <strain evidence="2 3">RM3267</strain>
    </source>
</reference>
<keyword evidence="3" id="KW-1185">Reference proteome</keyword>
<evidence type="ECO:0000256" key="1">
    <source>
        <dbReference type="SAM" id="Phobius"/>
    </source>
</evidence>
<dbReference type="EMBL" id="ACFU01000010">
    <property type="protein sequence ID" value="EEF14075.1"/>
    <property type="molecule type" value="Genomic_DNA"/>
</dbReference>
<organism evidence="2 3">
    <name type="scientific">Campylobacter rectus RM3267</name>
    <dbReference type="NCBI Taxonomy" id="553218"/>
    <lineage>
        <taxon>Bacteria</taxon>
        <taxon>Pseudomonadati</taxon>
        <taxon>Campylobacterota</taxon>
        <taxon>Epsilonproteobacteria</taxon>
        <taxon>Campylobacterales</taxon>
        <taxon>Campylobacteraceae</taxon>
        <taxon>Campylobacter</taxon>
    </lineage>
</organism>
<sequence>MAFAVATLTAMFLCWTTFAIAKLVIHEVEGSLALGGIVAFMGAEWARRKINKATDKKIDAMVSKDYCGDEMSDYERNLK</sequence>
<name>B9D1T2_CAMRE</name>
<comment type="caution">
    <text evidence="2">The sequence shown here is derived from an EMBL/GenBank/DDBJ whole genome shotgun (WGS) entry which is preliminary data.</text>
</comment>
<evidence type="ECO:0000313" key="3">
    <source>
        <dbReference type="Proteomes" id="UP000003082"/>
    </source>
</evidence>
<keyword evidence="1" id="KW-0812">Transmembrane</keyword>
<feature type="transmembrane region" description="Helical" evidence="1">
    <location>
        <begin position="29"/>
        <end position="46"/>
    </location>
</feature>
<keyword evidence="1" id="KW-1133">Transmembrane helix</keyword>